<evidence type="ECO:0000313" key="4">
    <source>
        <dbReference type="Proteomes" id="UP000216147"/>
    </source>
</evidence>
<feature type="domain" description="Amidohydrolase-related" evidence="2">
    <location>
        <begin position="3"/>
        <end position="333"/>
    </location>
</feature>
<accession>A0A258HL68</accession>
<dbReference type="InterPro" id="IPR032465">
    <property type="entry name" value="ACMSD"/>
</dbReference>
<dbReference type="InterPro" id="IPR006680">
    <property type="entry name" value="Amidohydro-rel"/>
</dbReference>
<dbReference type="SUPFAM" id="SSF51556">
    <property type="entry name" value="Metallo-dependent hydrolases"/>
    <property type="match status" value="1"/>
</dbReference>
<dbReference type="Proteomes" id="UP000216147">
    <property type="component" value="Unassembled WGS sequence"/>
</dbReference>
<dbReference type="AlphaFoldDB" id="A0A258HL68"/>
<dbReference type="Pfam" id="PF04909">
    <property type="entry name" value="Amidohydro_2"/>
    <property type="match status" value="1"/>
</dbReference>
<proteinExistence type="predicted"/>
<dbReference type="GO" id="GO:0016787">
    <property type="term" value="F:hydrolase activity"/>
    <property type="evidence" value="ECO:0007669"/>
    <property type="project" value="UniProtKB-KW"/>
</dbReference>
<name>A0A258HL68_9CAUL</name>
<protein>
    <submittedName>
        <fullName evidence="3">Hydrolase</fullName>
    </submittedName>
</protein>
<gene>
    <name evidence="3" type="ORF">B7Y86_05700</name>
</gene>
<organism evidence="3 4">
    <name type="scientific">Brevundimonas subvibrioides</name>
    <dbReference type="NCBI Taxonomy" id="74313"/>
    <lineage>
        <taxon>Bacteria</taxon>
        <taxon>Pseudomonadati</taxon>
        <taxon>Pseudomonadota</taxon>
        <taxon>Alphaproteobacteria</taxon>
        <taxon>Caulobacterales</taxon>
        <taxon>Caulobacteraceae</taxon>
        <taxon>Brevundimonas</taxon>
    </lineage>
</organism>
<sequence>MLIDVHAHLFTPGMLNRHPFWGPFMKPQGLTVGHFSLGTKQPVKAANDAEAEANLLARMTHAARLEIMAQRGVDKLVLSTPSHAFMYWAGEFGNKYARICNDELSAFCRVMPDKFDFWAHANLADPEAAVEEIDRAVRVLGAKGLCVGGTNFAGIQTYDERLFPVWAKLAELDVPIMVHGFNQSIYLGERHHEDRFETTSIVGDCVDETLFFWYLICGGALDAYPTLKTYITHAGGMAVFQLGRLSELNGVMAPDSKNQRPVMDYMKNFYFDLDVHHPALRRAVAEVVGADQLLYGTNFGGAYDYGDLTAGIDLSDVDRDKIRSGNAIKLLKLDMSQAAQAA</sequence>
<comment type="caution">
    <text evidence="3">The sequence shown here is derived from an EMBL/GenBank/DDBJ whole genome shotgun (WGS) entry which is preliminary data.</text>
</comment>
<reference evidence="3 4" key="1">
    <citation type="submission" date="2017-03" db="EMBL/GenBank/DDBJ databases">
        <title>Lifting the veil on microbial sulfur biogeochemistry in mining wastewaters.</title>
        <authorList>
            <person name="Kantor R.S."/>
            <person name="Colenbrander Nelson T."/>
            <person name="Marshall S."/>
            <person name="Bennett D."/>
            <person name="Apte S."/>
            <person name="Camacho D."/>
            <person name="Thomas B.C."/>
            <person name="Warren L.A."/>
            <person name="Banfield J.F."/>
        </authorList>
    </citation>
    <scope>NUCLEOTIDE SEQUENCE [LARGE SCALE GENOMIC DNA]</scope>
    <source>
        <strain evidence="3">32-68-21</strain>
    </source>
</reference>
<evidence type="ECO:0000256" key="1">
    <source>
        <dbReference type="ARBA" id="ARBA00023239"/>
    </source>
</evidence>
<keyword evidence="3" id="KW-0378">Hydrolase</keyword>
<evidence type="ECO:0000259" key="2">
    <source>
        <dbReference type="Pfam" id="PF04909"/>
    </source>
</evidence>
<dbReference type="GO" id="GO:0016831">
    <property type="term" value="F:carboxy-lyase activity"/>
    <property type="evidence" value="ECO:0007669"/>
    <property type="project" value="InterPro"/>
</dbReference>
<dbReference type="PANTHER" id="PTHR21240">
    <property type="entry name" value="2-AMINO-3-CARBOXYLMUCONATE-6-SEMIALDEHYDE DECARBOXYLASE"/>
    <property type="match status" value="1"/>
</dbReference>
<dbReference type="EMBL" id="NCEQ01000005">
    <property type="protein sequence ID" value="OYX57626.1"/>
    <property type="molecule type" value="Genomic_DNA"/>
</dbReference>
<dbReference type="GO" id="GO:0019748">
    <property type="term" value="P:secondary metabolic process"/>
    <property type="evidence" value="ECO:0007669"/>
    <property type="project" value="TreeGrafter"/>
</dbReference>
<evidence type="ECO:0000313" key="3">
    <source>
        <dbReference type="EMBL" id="OYX57626.1"/>
    </source>
</evidence>
<dbReference type="PANTHER" id="PTHR21240:SF28">
    <property type="entry name" value="ISO-OROTATE DECARBOXYLASE (EUROFUNG)"/>
    <property type="match status" value="1"/>
</dbReference>
<keyword evidence="1" id="KW-0456">Lyase</keyword>
<dbReference type="InterPro" id="IPR032466">
    <property type="entry name" value="Metal_Hydrolase"/>
</dbReference>
<dbReference type="GO" id="GO:0005737">
    <property type="term" value="C:cytoplasm"/>
    <property type="evidence" value="ECO:0007669"/>
    <property type="project" value="TreeGrafter"/>
</dbReference>
<dbReference type="Gene3D" id="3.20.20.140">
    <property type="entry name" value="Metal-dependent hydrolases"/>
    <property type="match status" value="1"/>
</dbReference>